<dbReference type="Pfam" id="PF19657">
    <property type="entry name" value="DUF6160"/>
    <property type="match status" value="1"/>
</dbReference>
<reference evidence="3 4" key="1">
    <citation type="submission" date="2020-12" db="EMBL/GenBank/DDBJ databases">
        <title>Novel Thalassolituus-related marine hydrocarbonoclastic bacteria mediated algae-derived hydrocarbons mineralization in twilight zone of the northern South China Sea.</title>
        <authorList>
            <person name="Dong C."/>
        </authorList>
    </citation>
    <scope>NUCLEOTIDE SEQUENCE [LARGE SCALE GENOMIC DNA]</scope>
    <source>
        <strain evidence="3 4">IMCC1826</strain>
    </source>
</reference>
<evidence type="ECO:0000256" key="1">
    <source>
        <dbReference type="SAM" id="SignalP"/>
    </source>
</evidence>
<sequence>MKKLIFTVAGMPTMAFAGLVSMDDSQLQNINAQAGVTLETAAHILIGDVSYTEDGNALQFQNIERGSQADITQNTLLKQVIDVSADGSMTIVSTQEPASLSIGAIRVNDSAASFGQFRLNYTADSTITVGAASDINNYVEGSFQTSISDAELIWTTNGYSVSFDDIGYDANIAMLGIGLANDGVREGLNITMDQLSYSFSTGGVKLGGVSLGTLAGSLALSGDAQIYAGGRSGSEGVSLDAHISILNDPANYVRFTDDGNSLYMGDFNGELTLDNFTFDVMPDHLLLGFDEFSGSFNANNILIGDSTRPLGAVQLDFLFADANGHSNRFALYPGIRQPLPASFATPVIASRAADFYSGLNSTSDGLSAAVEWSLANAEAAYIDDSRMVVVSGIESYGTGDLTLDIRGFDHDANAATADKTAIAVGMNGFAGSYSIDGLRVGNKNAPLQGGAELLLSMEVFQAMDFNLDGYTLITAGGTSGGGIQIDGDYYFTDTNIGLSVDENGRGVWATGVDYDIHLRGIQVDVSNSGISINRSEKWSTMDVDNMRWGDRESGRSLGRIVLERFEKGSSLTINPGGAGEVCVGASASDAAACSSAGGRWEDRGNEGITVALKAAFEPEGPTSDGTIAANRLTWENNRDVDVNGNPISGSGTQIIFDGFSTNDGLGPTDTNDYGFRANLKIDVYETKVAKKFSGADDNGIVGNQGDELIYDDDTRTTYTYVASPTAAQELLRPLGFAVQGNVSFKDFQINEVQLNHPTGGSQTVFSGIVMQNMDITTNLTATPIR</sequence>
<comment type="caution">
    <text evidence="3">The sequence shown here is derived from an EMBL/GenBank/DDBJ whole genome shotgun (WGS) entry which is preliminary data.</text>
</comment>
<proteinExistence type="predicted"/>
<accession>A0ABS7ZP23</accession>
<evidence type="ECO:0000259" key="2">
    <source>
        <dbReference type="Pfam" id="PF19657"/>
    </source>
</evidence>
<feature type="signal peptide" evidence="1">
    <location>
        <begin position="1"/>
        <end position="17"/>
    </location>
</feature>
<dbReference type="RefSeq" id="WP_225673481.1">
    <property type="nucleotide sequence ID" value="NZ_JAEDAH010000039.1"/>
</dbReference>
<keyword evidence="1" id="KW-0732">Signal</keyword>
<dbReference type="EMBL" id="JAEDAH010000039">
    <property type="protein sequence ID" value="MCA6063464.1"/>
    <property type="molecule type" value="Genomic_DNA"/>
</dbReference>
<evidence type="ECO:0000313" key="4">
    <source>
        <dbReference type="Proteomes" id="UP000714380"/>
    </source>
</evidence>
<gene>
    <name evidence="3" type="ORF">I9W95_07570</name>
</gene>
<name>A0ABS7ZP23_9GAMM</name>
<protein>
    <recommendedName>
        <fullName evidence="2">DUF6160 domain-containing protein</fullName>
    </recommendedName>
</protein>
<feature type="chain" id="PRO_5047252754" description="DUF6160 domain-containing protein" evidence="1">
    <location>
        <begin position="18"/>
        <end position="785"/>
    </location>
</feature>
<evidence type="ECO:0000313" key="3">
    <source>
        <dbReference type="EMBL" id="MCA6063464.1"/>
    </source>
</evidence>
<feature type="domain" description="DUF6160" evidence="2">
    <location>
        <begin position="4"/>
        <end position="77"/>
    </location>
</feature>
<keyword evidence="4" id="KW-1185">Reference proteome</keyword>
<dbReference type="InterPro" id="IPR046158">
    <property type="entry name" value="DUF6160"/>
</dbReference>
<dbReference type="Proteomes" id="UP000714380">
    <property type="component" value="Unassembled WGS sequence"/>
</dbReference>
<organism evidence="3 4">
    <name type="scientific">Thalassolituus marinus</name>
    <dbReference type="NCBI Taxonomy" id="671053"/>
    <lineage>
        <taxon>Bacteria</taxon>
        <taxon>Pseudomonadati</taxon>
        <taxon>Pseudomonadota</taxon>
        <taxon>Gammaproteobacteria</taxon>
        <taxon>Oceanospirillales</taxon>
        <taxon>Oceanospirillaceae</taxon>
        <taxon>Thalassolituus</taxon>
    </lineage>
</organism>